<proteinExistence type="inferred from homology"/>
<dbReference type="Proteomes" id="UP001374579">
    <property type="component" value="Unassembled WGS sequence"/>
</dbReference>
<keyword evidence="3 5" id="KW-0496">Mitochondrion</keyword>
<protein>
    <recommendedName>
        <fullName evidence="5">COX assembly mitochondrial protein</fullName>
    </recommendedName>
</protein>
<accession>A0AAN9BYP0</accession>
<dbReference type="InterPro" id="IPR013892">
    <property type="entry name" value="Cyt_c_biogenesis_Cmc1-like"/>
</dbReference>
<evidence type="ECO:0000256" key="4">
    <source>
        <dbReference type="ARBA" id="ARBA00023157"/>
    </source>
</evidence>
<reference evidence="7 8" key="1">
    <citation type="submission" date="2024-02" db="EMBL/GenBank/DDBJ databases">
        <title>Chromosome-scale genome assembly of the rough periwinkle Littorina saxatilis.</title>
        <authorList>
            <person name="De Jode A."/>
            <person name="Faria R."/>
            <person name="Formenti G."/>
            <person name="Sims Y."/>
            <person name="Smith T.P."/>
            <person name="Tracey A."/>
            <person name="Wood J.M.D."/>
            <person name="Zagrodzka Z.B."/>
            <person name="Johannesson K."/>
            <person name="Butlin R.K."/>
            <person name="Leder E.H."/>
        </authorList>
    </citation>
    <scope>NUCLEOTIDE SEQUENCE [LARGE SCALE GENOMIC DNA]</scope>
    <source>
        <strain evidence="7">Snail1</strain>
        <tissue evidence="7">Muscle</tissue>
    </source>
</reference>
<organism evidence="7 8">
    <name type="scientific">Littorina saxatilis</name>
    <dbReference type="NCBI Taxonomy" id="31220"/>
    <lineage>
        <taxon>Eukaryota</taxon>
        <taxon>Metazoa</taxon>
        <taxon>Spiralia</taxon>
        <taxon>Lophotrochozoa</taxon>
        <taxon>Mollusca</taxon>
        <taxon>Gastropoda</taxon>
        <taxon>Caenogastropoda</taxon>
        <taxon>Littorinimorpha</taxon>
        <taxon>Littorinoidea</taxon>
        <taxon>Littorinidae</taxon>
        <taxon>Littorina</taxon>
    </lineage>
</organism>
<evidence type="ECO:0000256" key="5">
    <source>
        <dbReference type="RuleBase" id="RU364104"/>
    </source>
</evidence>
<evidence type="ECO:0000313" key="7">
    <source>
        <dbReference type="EMBL" id="KAK7115151.1"/>
    </source>
</evidence>
<evidence type="ECO:0000256" key="3">
    <source>
        <dbReference type="ARBA" id="ARBA00023128"/>
    </source>
</evidence>
<dbReference type="AlphaFoldDB" id="A0AAN9BYP0"/>
<keyword evidence="4" id="KW-1015">Disulfide bond</keyword>
<evidence type="ECO:0000313" key="8">
    <source>
        <dbReference type="Proteomes" id="UP001374579"/>
    </source>
</evidence>
<evidence type="ECO:0000256" key="2">
    <source>
        <dbReference type="ARBA" id="ARBA00007347"/>
    </source>
</evidence>
<dbReference type="PANTHER" id="PTHR22977:SF1">
    <property type="entry name" value="COX ASSEMBLY MITOCHONDRIAL PROTEIN 2 HOMOLOG"/>
    <property type="match status" value="1"/>
</dbReference>
<sequence length="84" mass="10058">MHPDLAAHLHSPECNALIDALKRCHEEHSVRMYMGFCNDMERAMTKCLKQERLERRRLNRIKAKDMQERIRENQKHSSFVPPDQ</sequence>
<dbReference type="GO" id="GO:0005739">
    <property type="term" value="C:mitochondrion"/>
    <property type="evidence" value="ECO:0007669"/>
    <property type="project" value="UniProtKB-SubCell"/>
</dbReference>
<evidence type="ECO:0000256" key="1">
    <source>
        <dbReference type="ARBA" id="ARBA00004173"/>
    </source>
</evidence>
<feature type="compositionally biased region" description="Basic and acidic residues" evidence="6">
    <location>
        <begin position="65"/>
        <end position="75"/>
    </location>
</feature>
<comment type="similarity">
    <text evidence="2 5">Belongs to the CMC family.</text>
</comment>
<dbReference type="EMBL" id="JBAMIC010000001">
    <property type="protein sequence ID" value="KAK7115151.1"/>
    <property type="molecule type" value="Genomic_DNA"/>
</dbReference>
<dbReference type="PROSITE" id="PS51808">
    <property type="entry name" value="CHCH"/>
    <property type="match status" value="1"/>
</dbReference>
<dbReference type="Pfam" id="PF08583">
    <property type="entry name" value="Cmc1"/>
    <property type="match status" value="1"/>
</dbReference>
<name>A0AAN9BYP0_9CAEN</name>
<feature type="region of interest" description="Disordered" evidence="6">
    <location>
        <begin position="65"/>
        <end position="84"/>
    </location>
</feature>
<evidence type="ECO:0000256" key="6">
    <source>
        <dbReference type="SAM" id="MobiDB-lite"/>
    </source>
</evidence>
<dbReference type="PANTHER" id="PTHR22977">
    <property type="entry name" value="COX ASSEMBLY MITOCHONDRIAL PROTEIN"/>
    <property type="match status" value="1"/>
</dbReference>
<keyword evidence="8" id="KW-1185">Reference proteome</keyword>
<gene>
    <name evidence="7" type="ORF">V1264_001080</name>
</gene>
<comment type="caution">
    <text evidence="7">The sequence shown here is derived from an EMBL/GenBank/DDBJ whole genome shotgun (WGS) entry which is preliminary data.</text>
</comment>
<comment type="subcellular location">
    <subcellularLocation>
        <location evidence="1 5">Mitochondrion</location>
    </subcellularLocation>
</comment>